<dbReference type="PROSITE" id="PS50929">
    <property type="entry name" value="ABC_TM1F"/>
    <property type="match status" value="1"/>
</dbReference>
<dbReference type="PROSITE" id="PS50893">
    <property type="entry name" value="ABC_TRANSPORTER_2"/>
    <property type="match status" value="1"/>
</dbReference>
<comment type="subcellular location">
    <subcellularLocation>
        <location evidence="1">Cell membrane</location>
        <topology evidence="1">Multi-pass membrane protein</topology>
    </subcellularLocation>
</comment>
<evidence type="ECO:0000259" key="12">
    <source>
        <dbReference type="PROSITE" id="PS50929"/>
    </source>
</evidence>
<protein>
    <submittedName>
        <fullName evidence="14">Leukotoxin translocation ATP-binding protein lktB</fullName>
        <ecNumber evidence="14">3.6.3.43</ecNumber>
    </submittedName>
</protein>
<evidence type="ECO:0000313" key="14">
    <source>
        <dbReference type="EMBL" id="CBH97110.1"/>
    </source>
</evidence>
<feature type="transmembrane region" description="Helical" evidence="10">
    <location>
        <begin position="286"/>
        <end position="311"/>
    </location>
</feature>
<gene>
    <name evidence="14" type="primary">lktB</name>
    <name evidence="14" type="ORF">CARN2_2582</name>
</gene>
<feature type="transmembrane region" description="Helical" evidence="10">
    <location>
        <begin position="175"/>
        <end position="197"/>
    </location>
</feature>
<keyword evidence="3" id="KW-1003">Cell membrane</keyword>
<dbReference type="InterPro" id="IPR010132">
    <property type="entry name" value="ATPase_T1SS_HlyB"/>
</dbReference>
<organism evidence="14">
    <name type="scientific">mine drainage metagenome</name>
    <dbReference type="NCBI Taxonomy" id="410659"/>
    <lineage>
        <taxon>unclassified sequences</taxon>
        <taxon>metagenomes</taxon>
        <taxon>ecological metagenomes</taxon>
    </lineage>
</organism>
<keyword evidence="6 14" id="KW-0067">ATP-binding</keyword>
<dbReference type="PANTHER" id="PTHR24221">
    <property type="entry name" value="ATP-BINDING CASSETTE SUB-FAMILY B"/>
    <property type="match status" value="1"/>
</dbReference>
<evidence type="ECO:0000256" key="10">
    <source>
        <dbReference type="SAM" id="Phobius"/>
    </source>
</evidence>
<feature type="transmembrane region" description="Helical" evidence="10">
    <location>
        <begin position="317"/>
        <end position="337"/>
    </location>
</feature>
<accession>E6PQA6</accession>
<dbReference type="Gene3D" id="3.90.70.10">
    <property type="entry name" value="Cysteine proteinases"/>
    <property type="match status" value="1"/>
</dbReference>
<keyword evidence="4 10" id="KW-0812">Transmembrane</keyword>
<evidence type="ECO:0000256" key="2">
    <source>
        <dbReference type="ARBA" id="ARBA00022448"/>
    </source>
</evidence>
<keyword evidence="5" id="KW-0547">Nucleotide-binding</keyword>
<evidence type="ECO:0000256" key="3">
    <source>
        <dbReference type="ARBA" id="ARBA00022475"/>
    </source>
</evidence>
<evidence type="ECO:0000256" key="6">
    <source>
        <dbReference type="ARBA" id="ARBA00022840"/>
    </source>
</evidence>
<dbReference type="Gene3D" id="3.40.50.300">
    <property type="entry name" value="P-loop containing nucleotide triphosphate hydrolases"/>
    <property type="match status" value="1"/>
</dbReference>
<evidence type="ECO:0000256" key="5">
    <source>
        <dbReference type="ARBA" id="ARBA00022741"/>
    </source>
</evidence>
<dbReference type="AlphaFoldDB" id="E6PQA6"/>
<dbReference type="Gene3D" id="1.20.1560.10">
    <property type="entry name" value="ABC transporter type 1, transmembrane domain"/>
    <property type="match status" value="1"/>
</dbReference>
<evidence type="ECO:0000256" key="9">
    <source>
        <dbReference type="SAM" id="MobiDB-lite"/>
    </source>
</evidence>
<dbReference type="Pfam" id="PF03412">
    <property type="entry name" value="Peptidase_C39"/>
    <property type="match status" value="1"/>
</dbReference>
<feature type="domain" description="ABC transporter" evidence="11">
    <location>
        <begin position="490"/>
        <end position="725"/>
    </location>
</feature>
<dbReference type="InterPro" id="IPR017871">
    <property type="entry name" value="ABC_transporter-like_CS"/>
</dbReference>
<dbReference type="GO" id="GO:0030256">
    <property type="term" value="C:type I protein secretion system complex"/>
    <property type="evidence" value="ECO:0007669"/>
    <property type="project" value="InterPro"/>
</dbReference>
<dbReference type="FunFam" id="3.40.50.300:FF:000299">
    <property type="entry name" value="ABC transporter ATP-binding protein/permease"/>
    <property type="match status" value="1"/>
</dbReference>
<dbReference type="EMBL" id="CABM01000042">
    <property type="protein sequence ID" value="CBH97110.1"/>
    <property type="molecule type" value="Genomic_DNA"/>
</dbReference>
<evidence type="ECO:0000256" key="4">
    <source>
        <dbReference type="ARBA" id="ARBA00022692"/>
    </source>
</evidence>
<reference evidence="14" key="1">
    <citation type="submission" date="2009-10" db="EMBL/GenBank/DDBJ databases">
        <title>Diversity of trophic interactions inside an arsenic-rich microbial ecosystem.</title>
        <authorList>
            <person name="Bertin P.N."/>
            <person name="Heinrich-Salmeron A."/>
            <person name="Pelletier E."/>
            <person name="Goulhen-Chollet F."/>
            <person name="Arsene-Ploetze F."/>
            <person name="Gallien S."/>
            <person name="Calteau A."/>
            <person name="Vallenet D."/>
            <person name="Casiot C."/>
            <person name="Chane-Woon-Ming B."/>
            <person name="Giloteaux L."/>
            <person name="Barakat M."/>
            <person name="Bonnefoy V."/>
            <person name="Bruneel O."/>
            <person name="Chandler M."/>
            <person name="Cleiss J."/>
            <person name="Duran R."/>
            <person name="Elbaz-Poulichet F."/>
            <person name="Fonknechten N."/>
            <person name="Lauga B."/>
            <person name="Mornico D."/>
            <person name="Ortet P."/>
            <person name="Schaeffer C."/>
            <person name="Siguier P."/>
            <person name="Alexander Thil Smith A."/>
            <person name="Van Dorsselaer A."/>
            <person name="Weissenbach J."/>
            <person name="Medigue C."/>
            <person name="Le Paslier D."/>
        </authorList>
    </citation>
    <scope>NUCLEOTIDE SEQUENCE</scope>
</reference>
<evidence type="ECO:0000256" key="8">
    <source>
        <dbReference type="ARBA" id="ARBA00023136"/>
    </source>
</evidence>
<dbReference type="InterPro" id="IPR003593">
    <property type="entry name" value="AAA+_ATPase"/>
</dbReference>
<evidence type="ECO:0000259" key="11">
    <source>
        <dbReference type="PROSITE" id="PS50893"/>
    </source>
</evidence>
<dbReference type="InterPro" id="IPR039395">
    <property type="entry name" value="Peptidase_C39-like_A"/>
</dbReference>
<dbReference type="GO" id="GO:0008233">
    <property type="term" value="F:peptidase activity"/>
    <property type="evidence" value="ECO:0007669"/>
    <property type="project" value="InterPro"/>
</dbReference>
<dbReference type="NCBIfam" id="TIGR01846">
    <property type="entry name" value="type_I_sec_HlyB"/>
    <property type="match status" value="1"/>
</dbReference>
<dbReference type="GO" id="GO:0030253">
    <property type="term" value="P:protein secretion by the type I secretion system"/>
    <property type="evidence" value="ECO:0007669"/>
    <property type="project" value="InterPro"/>
</dbReference>
<dbReference type="Pfam" id="PF00664">
    <property type="entry name" value="ABC_membrane"/>
    <property type="match status" value="1"/>
</dbReference>
<evidence type="ECO:0000259" key="13">
    <source>
        <dbReference type="PROSITE" id="PS50990"/>
    </source>
</evidence>
<dbReference type="SMART" id="SM00382">
    <property type="entry name" value="AAA"/>
    <property type="match status" value="1"/>
</dbReference>
<dbReference type="PROSITE" id="PS50990">
    <property type="entry name" value="PEPTIDASE_C39"/>
    <property type="match status" value="1"/>
</dbReference>
<dbReference type="GO" id="GO:0016887">
    <property type="term" value="F:ATP hydrolysis activity"/>
    <property type="evidence" value="ECO:0007669"/>
    <property type="project" value="InterPro"/>
</dbReference>
<dbReference type="CDD" id="cd18588">
    <property type="entry name" value="ABC_6TM_CyaB_HlyB_like"/>
    <property type="match status" value="1"/>
</dbReference>
<name>E6PQA6_9ZZZZ</name>
<dbReference type="FunFam" id="1.20.1560.10:FF:000056">
    <property type="entry name" value="Alpha-hemolysin translocation ATP-binding protein HlyB"/>
    <property type="match status" value="1"/>
</dbReference>
<comment type="caution">
    <text evidence="14">The sequence shown here is derived from an EMBL/GenBank/DDBJ whole genome shotgun (WGS) entry which is preliminary data.</text>
</comment>
<proteinExistence type="predicted"/>
<dbReference type="InterPro" id="IPR005074">
    <property type="entry name" value="Peptidase_C39"/>
</dbReference>
<keyword evidence="2" id="KW-0813">Transport</keyword>
<dbReference type="InterPro" id="IPR039421">
    <property type="entry name" value="Type_1_exporter"/>
</dbReference>
<dbReference type="InterPro" id="IPR003439">
    <property type="entry name" value="ABC_transporter-like_ATP-bd"/>
</dbReference>
<evidence type="ECO:0000256" key="1">
    <source>
        <dbReference type="ARBA" id="ARBA00004651"/>
    </source>
</evidence>
<dbReference type="Pfam" id="PF00005">
    <property type="entry name" value="ABC_tran"/>
    <property type="match status" value="1"/>
</dbReference>
<dbReference type="InterPro" id="IPR011527">
    <property type="entry name" value="ABC1_TM_dom"/>
</dbReference>
<dbReference type="GO" id="GO:0005524">
    <property type="term" value="F:ATP binding"/>
    <property type="evidence" value="ECO:0007669"/>
    <property type="project" value="UniProtKB-KW"/>
</dbReference>
<dbReference type="InterPro" id="IPR036640">
    <property type="entry name" value="ABC1_TM_sf"/>
</dbReference>
<dbReference type="EC" id="3.6.3.43" evidence="14"/>
<sequence length="728" mass="79394">MHAVENQAPPASLPPPQAGAEGRCSDPDPDPDPGLAGLILIAQFHNIPADAASIRHQAGRPAGVLSTTDLLLAAKSLGLKARLVRLSPERLEHTPLPCLALQDDGHHVVLARVDAAKALIFDPATGQNQILTREQLHARWGGQAMLFTSRASLAGELARFDFSWFIPAVVKYRRLLLEVFGISLVLQLFALLTPLFFQVVVDKVLVNGAQSTLMVIGIAFAASSIFEVVLGGLRTYVFSHTTNRIDVELGARLFRHLLSLPLPYFAARRVGDTVARVRELESIRNFLTGQTLTSVIDVLFSGVFLAVMLLYSWQLTLLVALSLPLYVLISALLVPPLRTRLNEKFARGADNQSFLVETVSGIETIKSMAVEPQFTHHWDKQLASYVTAGFRVTTLANLGQQLIQLIGKLVNVGILWWGAQLVIAGKLSVGELVAFNMLAGRVSAPILRLAQLWQDFQQVGISMQRLGDILNTRTELAQNRQALPQVHGKIAFENVSFRYTPDGPPVLNGINLEIAPGEIIGIVGRSGSGKSTLTKLLQRLYLAESGRIRIDDIDLGLADPAWLRRQVGVVLQENLLFNRSIRDNIALTQPAVSLDAVIQAAKLAGAHDFIGELPEGYDTRVGEHGANLSGGQRQRIAIARALVSNPRILIFDEATSALDYESERIIQDNMRAICQGRTVIIIAHRLSAVRVAHRIVAMDKGRIIEAGSHADLLGQDGYYAGMVRMQAA</sequence>
<feature type="domain" description="Peptidase C39" evidence="13">
    <location>
        <begin position="26"/>
        <end position="147"/>
    </location>
</feature>
<keyword evidence="14" id="KW-0378">Hydrolase</keyword>
<feature type="region of interest" description="Disordered" evidence="9">
    <location>
        <begin position="1"/>
        <end position="32"/>
    </location>
</feature>
<dbReference type="SUPFAM" id="SSF52540">
    <property type="entry name" value="P-loop containing nucleoside triphosphate hydrolases"/>
    <property type="match status" value="1"/>
</dbReference>
<keyword evidence="7 10" id="KW-1133">Transmembrane helix</keyword>
<dbReference type="InterPro" id="IPR027417">
    <property type="entry name" value="P-loop_NTPase"/>
</dbReference>
<dbReference type="CDD" id="cd02417">
    <property type="entry name" value="Peptidase_C39_likeA"/>
    <property type="match status" value="1"/>
</dbReference>
<feature type="domain" description="ABC transmembrane type-1" evidence="12">
    <location>
        <begin position="179"/>
        <end position="458"/>
    </location>
</feature>
<dbReference type="GO" id="GO:0034040">
    <property type="term" value="F:ATPase-coupled lipid transmembrane transporter activity"/>
    <property type="evidence" value="ECO:0007669"/>
    <property type="project" value="TreeGrafter"/>
</dbReference>
<dbReference type="GO" id="GO:0005886">
    <property type="term" value="C:plasma membrane"/>
    <property type="evidence" value="ECO:0007669"/>
    <property type="project" value="UniProtKB-SubCell"/>
</dbReference>
<dbReference type="PROSITE" id="PS00211">
    <property type="entry name" value="ABC_TRANSPORTER_1"/>
    <property type="match status" value="1"/>
</dbReference>
<dbReference type="SUPFAM" id="SSF90123">
    <property type="entry name" value="ABC transporter transmembrane region"/>
    <property type="match status" value="1"/>
</dbReference>
<dbReference type="GO" id="GO:0140359">
    <property type="term" value="F:ABC-type transporter activity"/>
    <property type="evidence" value="ECO:0007669"/>
    <property type="project" value="InterPro"/>
</dbReference>
<keyword evidence="8 10" id="KW-0472">Membrane</keyword>
<dbReference type="PANTHER" id="PTHR24221:SF647">
    <property type="entry name" value="BLL6336 PROTEIN"/>
    <property type="match status" value="1"/>
</dbReference>
<dbReference type="GO" id="GO:0006508">
    <property type="term" value="P:proteolysis"/>
    <property type="evidence" value="ECO:0007669"/>
    <property type="project" value="InterPro"/>
</dbReference>
<evidence type="ECO:0000256" key="7">
    <source>
        <dbReference type="ARBA" id="ARBA00022989"/>
    </source>
</evidence>
<feature type="transmembrane region" description="Helical" evidence="10">
    <location>
        <begin position="209"/>
        <end position="230"/>
    </location>
</feature>